<evidence type="ECO:0000313" key="2">
    <source>
        <dbReference type="Proteomes" id="UP000198727"/>
    </source>
</evidence>
<dbReference type="Pfam" id="PF19865">
    <property type="entry name" value="DUF6338"/>
    <property type="match status" value="1"/>
</dbReference>
<evidence type="ECO:0000313" key="1">
    <source>
        <dbReference type="EMBL" id="SFQ31841.1"/>
    </source>
</evidence>
<reference evidence="2" key="1">
    <citation type="submission" date="2016-10" db="EMBL/GenBank/DDBJ databases">
        <authorList>
            <person name="Varghese N."/>
            <person name="Submissions S."/>
        </authorList>
    </citation>
    <scope>NUCLEOTIDE SEQUENCE [LARGE SCALE GENOMIC DNA]</scope>
    <source>
        <strain evidence="2">CGMCC 4.5579</strain>
    </source>
</reference>
<organism evidence="1 2">
    <name type="scientific">Amycolatopsis arida</name>
    <dbReference type="NCBI Taxonomy" id="587909"/>
    <lineage>
        <taxon>Bacteria</taxon>
        <taxon>Bacillati</taxon>
        <taxon>Actinomycetota</taxon>
        <taxon>Actinomycetes</taxon>
        <taxon>Pseudonocardiales</taxon>
        <taxon>Pseudonocardiaceae</taxon>
        <taxon>Amycolatopsis</taxon>
    </lineage>
</organism>
<dbReference type="AlphaFoldDB" id="A0A1I5XIR8"/>
<dbReference type="Proteomes" id="UP000198727">
    <property type="component" value="Unassembled WGS sequence"/>
</dbReference>
<sequence>MAARLPWVRRMVGHREHEAHISAWTMLFTEHPGATVLVGVVLDDGSYVTGTLLSFSRMREDVADREITLRAPIGYRAPGERTLTELPDVGAAAISARTITLLTVSYLRE</sequence>
<dbReference type="InterPro" id="IPR045919">
    <property type="entry name" value="DUF6338"/>
</dbReference>
<accession>A0A1I5XIR8</accession>
<keyword evidence="2" id="KW-1185">Reference proteome</keyword>
<name>A0A1I5XIR8_9PSEU</name>
<protein>
    <submittedName>
        <fullName evidence="1">Uncharacterized protein</fullName>
    </submittedName>
</protein>
<dbReference type="EMBL" id="FOWW01000006">
    <property type="protein sequence ID" value="SFQ31841.1"/>
    <property type="molecule type" value="Genomic_DNA"/>
</dbReference>
<gene>
    <name evidence="1" type="ORF">SAMN05421810_10695</name>
</gene>
<proteinExistence type="predicted"/>